<evidence type="ECO:0000256" key="3">
    <source>
        <dbReference type="ARBA" id="ARBA00023163"/>
    </source>
</evidence>
<dbReference type="PROSITE" id="PS51071">
    <property type="entry name" value="HTH_RPIR"/>
    <property type="match status" value="1"/>
</dbReference>
<evidence type="ECO:0000259" key="4">
    <source>
        <dbReference type="PROSITE" id="PS51071"/>
    </source>
</evidence>
<dbReference type="InterPro" id="IPR036388">
    <property type="entry name" value="WH-like_DNA-bd_sf"/>
</dbReference>
<evidence type="ECO:0000313" key="8">
    <source>
        <dbReference type="Proteomes" id="UP000522163"/>
    </source>
</evidence>
<keyword evidence="1" id="KW-0805">Transcription regulation</keyword>
<dbReference type="Gene3D" id="3.40.50.10490">
    <property type="entry name" value="Glucose-6-phosphate isomerase like protein, domain 1"/>
    <property type="match status" value="1"/>
</dbReference>
<accession>A0A7W9SEY3</accession>
<dbReference type="GO" id="GO:0003700">
    <property type="term" value="F:DNA-binding transcription factor activity"/>
    <property type="evidence" value="ECO:0007669"/>
    <property type="project" value="InterPro"/>
</dbReference>
<gene>
    <name evidence="6" type="ORF">HNQ46_000730</name>
    <name evidence="7" type="ORF">HXM91_03470</name>
</gene>
<sequence length="285" mass="31918">MQEDFLTKIRSAYNQFTKAEKKVADYILQNPDQVLFMSISDLAETCKVGDTSVFRFCKTMNVKGYQEFKMTLSLSMRGNGKESKEGDGGNVSLQDNNIAELAGKVLEETIDSIKETHSLLDFNKVTEAMNALSKAKRILFFGVGASMLTAMKAMNKFHRIEPKVYCSEMVSQQLMSAATMERGDVAVIFSYSGATRDIVEIAKLAKESGATVVSITRFQKSELTDYTDILLLCGANVGSLQKGSTSAEISQLFLVDIMYTEYYRRHYEYCNQILEKTTVAIKDRN</sequence>
<evidence type="ECO:0000256" key="1">
    <source>
        <dbReference type="ARBA" id="ARBA00023015"/>
    </source>
</evidence>
<dbReference type="Pfam" id="PF01380">
    <property type="entry name" value="SIS"/>
    <property type="match status" value="1"/>
</dbReference>
<protein>
    <submittedName>
        <fullName evidence="6 7">MurR/RpiR family transcriptional regulator</fullName>
    </submittedName>
</protein>
<dbReference type="InterPro" id="IPR009057">
    <property type="entry name" value="Homeodomain-like_sf"/>
</dbReference>
<dbReference type="RefSeq" id="WP_007157873.1">
    <property type="nucleotide sequence ID" value="NZ_CAUQIH010000002.1"/>
</dbReference>
<feature type="domain" description="HTH rpiR-type" evidence="4">
    <location>
        <begin position="3"/>
        <end position="79"/>
    </location>
</feature>
<dbReference type="InterPro" id="IPR035472">
    <property type="entry name" value="RpiR-like_SIS"/>
</dbReference>
<evidence type="ECO:0000259" key="5">
    <source>
        <dbReference type="PROSITE" id="PS51464"/>
    </source>
</evidence>
<dbReference type="PROSITE" id="PS51464">
    <property type="entry name" value="SIS"/>
    <property type="match status" value="1"/>
</dbReference>
<proteinExistence type="predicted"/>
<dbReference type="Gene3D" id="1.10.10.10">
    <property type="entry name" value="Winged helix-like DNA-binding domain superfamily/Winged helix DNA-binding domain"/>
    <property type="match status" value="1"/>
</dbReference>
<dbReference type="SUPFAM" id="SSF53697">
    <property type="entry name" value="SIS domain"/>
    <property type="match status" value="1"/>
</dbReference>
<dbReference type="GO" id="GO:0097367">
    <property type="term" value="F:carbohydrate derivative binding"/>
    <property type="evidence" value="ECO:0007669"/>
    <property type="project" value="InterPro"/>
</dbReference>
<organism evidence="6 8">
    <name type="scientific">Oribacterium sinus</name>
    <dbReference type="NCBI Taxonomy" id="237576"/>
    <lineage>
        <taxon>Bacteria</taxon>
        <taxon>Bacillati</taxon>
        <taxon>Bacillota</taxon>
        <taxon>Clostridia</taxon>
        <taxon>Lachnospirales</taxon>
        <taxon>Lachnospiraceae</taxon>
        <taxon>Oribacterium</taxon>
    </lineage>
</organism>
<dbReference type="GeneID" id="85014289"/>
<dbReference type="InterPro" id="IPR046348">
    <property type="entry name" value="SIS_dom_sf"/>
</dbReference>
<dbReference type="SUPFAM" id="SSF46689">
    <property type="entry name" value="Homeodomain-like"/>
    <property type="match status" value="1"/>
</dbReference>
<name>A0A7W9SEY3_9FIRM</name>
<keyword evidence="2 6" id="KW-0238">DNA-binding</keyword>
<dbReference type="EMBL" id="JABZRB010000068">
    <property type="protein sequence ID" value="MBF1304911.1"/>
    <property type="molecule type" value="Genomic_DNA"/>
</dbReference>
<dbReference type="InterPro" id="IPR047640">
    <property type="entry name" value="RpiR-like"/>
</dbReference>
<dbReference type="Pfam" id="PF01418">
    <property type="entry name" value="HTH_6"/>
    <property type="match status" value="1"/>
</dbReference>
<reference evidence="6 8" key="2">
    <citation type="submission" date="2020-08" db="EMBL/GenBank/DDBJ databases">
        <title>Genomic Encyclopedia of Type Strains, Phase IV (KMG-IV): sequencing the most valuable type-strain genomes for metagenomic binning, comparative biology and taxonomic classification.</title>
        <authorList>
            <person name="Goeker M."/>
        </authorList>
    </citation>
    <scope>NUCLEOTIDE SEQUENCE [LARGE SCALE GENOMIC DNA]</scope>
    <source>
        <strain evidence="6 8">DSM 17245</strain>
    </source>
</reference>
<dbReference type="InterPro" id="IPR000281">
    <property type="entry name" value="HTH_RpiR"/>
</dbReference>
<dbReference type="GO" id="GO:1901135">
    <property type="term" value="P:carbohydrate derivative metabolic process"/>
    <property type="evidence" value="ECO:0007669"/>
    <property type="project" value="InterPro"/>
</dbReference>
<feature type="domain" description="SIS" evidence="5">
    <location>
        <begin position="128"/>
        <end position="268"/>
    </location>
</feature>
<dbReference type="GO" id="GO:0003677">
    <property type="term" value="F:DNA binding"/>
    <property type="evidence" value="ECO:0007669"/>
    <property type="project" value="UniProtKB-KW"/>
</dbReference>
<reference evidence="7" key="1">
    <citation type="submission" date="2020-04" db="EMBL/GenBank/DDBJ databases">
        <title>Deep metagenomics examines the oral microbiome during advanced dental caries in children, revealing novel taxa and co-occurrences with host molecules.</title>
        <authorList>
            <person name="Baker J.L."/>
            <person name="Morton J.T."/>
            <person name="Dinis M."/>
            <person name="Alvarez R."/>
            <person name="Tran N.C."/>
            <person name="Knight R."/>
            <person name="Edlund A."/>
        </authorList>
    </citation>
    <scope>NUCLEOTIDE SEQUENCE</scope>
    <source>
        <strain evidence="7">JCVI_48_bin.5</strain>
    </source>
</reference>
<dbReference type="InterPro" id="IPR001347">
    <property type="entry name" value="SIS_dom"/>
</dbReference>
<dbReference type="Proteomes" id="UP000780721">
    <property type="component" value="Unassembled WGS sequence"/>
</dbReference>
<dbReference type="PANTHER" id="PTHR30514">
    <property type="entry name" value="GLUCOKINASE"/>
    <property type="match status" value="1"/>
</dbReference>
<dbReference type="Proteomes" id="UP000522163">
    <property type="component" value="Unassembled WGS sequence"/>
</dbReference>
<dbReference type="PANTHER" id="PTHR30514:SF1">
    <property type="entry name" value="HTH-TYPE TRANSCRIPTIONAL REGULATOR HEXR-RELATED"/>
    <property type="match status" value="1"/>
</dbReference>
<keyword evidence="3" id="KW-0804">Transcription</keyword>
<comment type="caution">
    <text evidence="6">The sequence shown here is derived from an EMBL/GenBank/DDBJ whole genome shotgun (WGS) entry which is preliminary data.</text>
</comment>
<dbReference type="CDD" id="cd05013">
    <property type="entry name" value="SIS_RpiR"/>
    <property type="match status" value="1"/>
</dbReference>
<dbReference type="EMBL" id="JACHHH010000003">
    <property type="protein sequence ID" value="MBB6040767.1"/>
    <property type="molecule type" value="Genomic_DNA"/>
</dbReference>
<dbReference type="AlphaFoldDB" id="A0A7W9SEY3"/>
<evidence type="ECO:0000313" key="7">
    <source>
        <dbReference type="EMBL" id="MBF1304911.1"/>
    </source>
</evidence>
<evidence type="ECO:0000313" key="6">
    <source>
        <dbReference type="EMBL" id="MBB6040767.1"/>
    </source>
</evidence>
<evidence type="ECO:0000256" key="2">
    <source>
        <dbReference type="ARBA" id="ARBA00023125"/>
    </source>
</evidence>